<evidence type="ECO:0000313" key="2">
    <source>
        <dbReference type="Proteomes" id="UP000054481"/>
    </source>
</evidence>
<gene>
    <name evidence="1" type="ORF">HIM_03484</name>
</gene>
<organism evidence="1 2">
    <name type="scientific">Hirsutella minnesotensis 3608</name>
    <dbReference type="NCBI Taxonomy" id="1043627"/>
    <lineage>
        <taxon>Eukaryota</taxon>
        <taxon>Fungi</taxon>
        <taxon>Dikarya</taxon>
        <taxon>Ascomycota</taxon>
        <taxon>Pezizomycotina</taxon>
        <taxon>Sordariomycetes</taxon>
        <taxon>Hypocreomycetidae</taxon>
        <taxon>Hypocreales</taxon>
        <taxon>Ophiocordycipitaceae</taxon>
        <taxon>Hirsutella</taxon>
    </lineage>
</organism>
<keyword evidence="2" id="KW-1185">Reference proteome</keyword>
<evidence type="ECO:0000313" key="1">
    <source>
        <dbReference type="EMBL" id="KJZ77163.1"/>
    </source>
</evidence>
<accession>A0A0F7ZVT3</accession>
<sequence>MSSSAAQQGTLASDTIESLSDPLACTSSIDSLVSLLAIAFRAKVHRTCQGERLSNLMHTMSLPLPAKRDGGAYLSSFIHFLSPVLNGLAGMQDFATAVEGLSQPEDFRKFGASKGAT</sequence>
<dbReference type="EMBL" id="KQ030508">
    <property type="protein sequence ID" value="KJZ77163.1"/>
    <property type="molecule type" value="Genomic_DNA"/>
</dbReference>
<proteinExistence type="predicted"/>
<dbReference type="OrthoDB" id="4809847at2759"/>
<dbReference type="Proteomes" id="UP000054481">
    <property type="component" value="Unassembled WGS sequence"/>
</dbReference>
<dbReference type="AlphaFoldDB" id="A0A0F7ZVT3"/>
<name>A0A0F7ZVT3_9HYPO</name>
<protein>
    <submittedName>
        <fullName evidence="1">Uncharacterized protein</fullName>
    </submittedName>
</protein>
<reference evidence="1 2" key="1">
    <citation type="journal article" date="2014" name="Genome Biol. Evol.">
        <title>Comparative genomics and transcriptomics analyses reveal divergent lifestyle features of nematode endoparasitic fungus Hirsutella minnesotensis.</title>
        <authorList>
            <person name="Lai Y."/>
            <person name="Liu K."/>
            <person name="Zhang X."/>
            <person name="Zhang X."/>
            <person name="Li K."/>
            <person name="Wang N."/>
            <person name="Shu C."/>
            <person name="Wu Y."/>
            <person name="Wang C."/>
            <person name="Bushley K.E."/>
            <person name="Xiang M."/>
            <person name="Liu X."/>
        </authorList>
    </citation>
    <scope>NUCLEOTIDE SEQUENCE [LARGE SCALE GENOMIC DNA]</scope>
    <source>
        <strain evidence="1 2">3608</strain>
    </source>
</reference>